<comment type="catalytic activity">
    <reaction evidence="4">
        <text>UTP + H2O = UMP + diphosphate + H(+)</text>
        <dbReference type="Rhea" id="RHEA:29395"/>
        <dbReference type="ChEBI" id="CHEBI:15377"/>
        <dbReference type="ChEBI" id="CHEBI:15378"/>
        <dbReference type="ChEBI" id="CHEBI:33019"/>
        <dbReference type="ChEBI" id="CHEBI:46398"/>
        <dbReference type="ChEBI" id="CHEBI:57865"/>
        <dbReference type="EC" id="3.6.1.9"/>
    </reaction>
</comment>
<dbReference type="Gene3D" id="3.90.950.10">
    <property type="match status" value="1"/>
</dbReference>
<dbReference type="Pfam" id="PF02545">
    <property type="entry name" value="Maf"/>
    <property type="match status" value="1"/>
</dbReference>
<feature type="site" description="Important for substrate specificity" evidence="4">
    <location>
        <position position="166"/>
    </location>
</feature>
<dbReference type="PANTHER" id="PTHR43213:SF5">
    <property type="entry name" value="BIFUNCTIONAL DTTP_UTP PYROPHOSPHATASE_METHYLTRANSFERASE PROTEIN-RELATED"/>
    <property type="match status" value="1"/>
</dbReference>
<reference evidence="5 6" key="1">
    <citation type="submission" date="2023-11" db="EMBL/GenBank/DDBJ databases">
        <title>MicrobeMod: A computational toolkit for identifying prokaryotic methylation and restriction-modification with nanopore sequencing.</title>
        <authorList>
            <person name="Crits-Christoph A."/>
            <person name="Kang S.C."/>
            <person name="Lee H."/>
            <person name="Ostrov N."/>
        </authorList>
    </citation>
    <scope>NUCLEOTIDE SEQUENCE [LARGE SCALE GENOMIC DNA]</scope>
    <source>
        <strain evidence="5 6">ATCC 49870</strain>
    </source>
</reference>
<keyword evidence="2 4" id="KW-0378">Hydrolase</keyword>
<dbReference type="PANTHER" id="PTHR43213">
    <property type="entry name" value="BIFUNCTIONAL DTTP/UTP PYROPHOSPHATASE/METHYLTRANSFERASE PROTEIN-RELATED"/>
    <property type="match status" value="1"/>
</dbReference>
<dbReference type="InterPro" id="IPR029001">
    <property type="entry name" value="ITPase-like_fam"/>
</dbReference>
<feature type="active site" description="Proton acceptor" evidence="4">
    <location>
        <position position="82"/>
    </location>
</feature>
<comment type="cofactor">
    <cofactor evidence="1 4">
        <name>a divalent metal cation</name>
        <dbReference type="ChEBI" id="CHEBI:60240"/>
    </cofactor>
</comment>
<evidence type="ECO:0000256" key="1">
    <source>
        <dbReference type="ARBA" id="ARBA00001968"/>
    </source>
</evidence>
<evidence type="ECO:0000256" key="2">
    <source>
        <dbReference type="ARBA" id="ARBA00022801"/>
    </source>
</evidence>
<proteinExistence type="inferred from homology"/>
<dbReference type="PIRSF" id="PIRSF006305">
    <property type="entry name" value="Maf"/>
    <property type="match status" value="1"/>
</dbReference>
<comment type="catalytic activity">
    <reaction evidence="4">
        <text>dTTP + H2O = dTMP + diphosphate + H(+)</text>
        <dbReference type="Rhea" id="RHEA:28534"/>
        <dbReference type="ChEBI" id="CHEBI:15377"/>
        <dbReference type="ChEBI" id="CHEBI:15378"/>
        <dbReference type="ChEBI" id="CHEBI:33019"/>
        <dbReference type="ChEBI" id="CHEBI:37568"/>
        <dbReference type="ChEBI" id="CHEBI:63528"/>
        <dbReference type="EC" id="3.6.1.9"/>
    </reaction>
</comment>
<evidence type="ECO:0000256" key="4">
    <source>
        <dbReference type="HAMAP-Rule" id="MF_00528"/>
    </source>
</evidence>
<name>A0ABZ0YWT6_9GAMM</name>
<comment type="similarity">
    <text evidence="4">Belongs to the Maf family. YhdE subfamily.</text>
</comment>
<comment type="caution">
    <text evidence="4">Lacks conserved residue(s) required for the propagation of feature annotation.</text>
</comment>
<dbReference type="Proteomes" id="UP001327459">
    <property type="component" value="Chromosome"/>
</dbReference>
<dbReference type="RefSeq" id="WP_322520777.1">
    <property type="nucleotide sequence ID" value="NZ_CP140153.1"/>
</dbReference>
<dbReference type="HAMAP" id="MF_00528">
    <property type="entry name" value="Maf"/>
    <property type="match status" value="1"/>
</dbReference>
<evidence type="ECO:0000256" key="3">
    <source>
        <dbReference type="ARBA" id="ARBA00023080"/>
    </source>
</evidence>
<dbReference type="EMBL" id="CP140153">
    <property type="protein sequence ID" value="WQH15752.1"/>
    <property type="molecule type" value="Genomic_DNA"/>
</dbReference>
<keyword evidence="6" id="KW-1185">Reference proteome</keyword>
<accession>A0ABZ0YWT6</accession>
<dbReference type="SUPFAM" id="SSF52972">
    <property type="entry name" value="ITPase-like"/>
    <property type="match status" value="1"/>
</dbReference>
<dbReference type="EC" id="3.6.1.9" evidence="4"/>
<evidence type="ECO:0000313" key="5">
    <source>
        <dbReference type="EMBL" id="WQH15752.1"/>
    </source>
</evidence>
<dbReference type="NCBIfam" id="TIGR00172">
    <property type="entry name" value="maf"/>
    <property type="match status" value="1"/>
</dbReference>
<dbReference type="CDD" id="cd00555">
    <property type="entry name" value="Maf"/>
    <property type="match status" value="1"/>
</dbReference>
<feature type="site" description="Important for substrate specificity" evidence="4">
    <location>
        <position position="19"/>
    </location>
</feature>
<gene>
    <name evidence="5" type="ORF">SR882_08260</name>
</gene>
<dbReference type="InterPro" id="IPR003697">
    <property type="entry name" value="Maf-like"/>
</dbReference>
<feature type="site" description="Important for substrate specificity" evidence="4">
    <location>
        <position position="83"/>
    </location>
</feature>
<keyword evidence="3 4" id="KW-0546">Nucleotide metabolism</keyword>
<keyword evidence="4" id="KW-0963">Cytoplasm</keyword>
<dbReference type="GO" id="GO:0016787">
    <property type="term" value="F:hydrolase activity"/>
    <property type="evidence" value="ECO:0007669"/>
    <property type="project" value="UniProtKB-KW"/>
</dbReference>
<comment type="subcellular location">
    <subcellularLocation>
        <location evidence="4">Cytoplasm</location>
    </subcellularLocation>
</comment>
<protein>
    <recommendedName>
        <fullName evidence="4">dTTP/UTP pyrophosphatase</fullName>
        <shortName evidence="4">dTTPase/UTPase</shortName>
        <ecNumber evidence="4">3.6.1.9</ecNumber>
    </recommendedName>
    <alternativeName>
        <fullName evidence="4">Nucleoside triphosphate pyrophosphatase</fullName>
    </alternativeName>
    <alternativeName>
        <fullName evidence="4">Nucleotide pyrophosphatase</fullName>
        <shortName evidence="4">Nucleotide PPase</shortName>
    </alternativeName>
</protein>
<evidence type="ECO:0000313" key="6">
    <source>
        <dbReference type="Proteomes" id="UP001327459"/>
    </source>
</evidence>
<comment type="function">
    <text evidence="4">Nucleoside triphosphate pyrophosphatase that hydrolyzes dTTP and UTP. May have a dual role in cell division arrest and in preventing the incorporation of modified nucleotides into cellular nucleic acids.</text>
</comment>
<organism evidence="5 6">
    <name type="scientific">Guyparkeria halophila</name>
    <dbReference type="NCBI Taxonomy" id="47960"/>
    <lineage>
        <taxon>Bacteria</taxon>
        <taxon>Pseudomonadati</taxon>
        <taxon>Pseudomonadota</taxon>
        <taxon>Gammaproteobacteria</taxon>
        <taxon>Chromatiales</taxon>
        <taxon>Thioalkalibacteraceae</taxon>
        <taxon>Guyparkeria</taxon>
    </lineage>
</organism>
<sequence length="226" mass="23721">MTPDSDSRPALWLASGSPRRRELLEQAGFLIAGRARPSGEVDESLLPGERPDWAVLRLAQAKLEAALAASSLPAGAVLLAADTLVAGPDGRPMGKPVDAADAEAMLATLSGQWHRVITAVAVGTGQVQREAVVESRLRFARLSPETIRAYVATGEPLDKAGGYGLQGRAGGFVEAIDGDCSAVIGLPLSATCRLLAMFGIRPAWMGRGDMERGDMDRGDMDPSDTE</sequence>